<evidence type="ECO:0000256" key="1">
    <source>
        <dbReference type="ARBA" id="ARBA00004651"/>
    </source>
</evidence>
<dbReference type="InterPro" id="IPR010432">
    <property type="entry name" value="RDD"/>
</dbReference>
<keyword evidence="2" id="KW-1003">Cell membrane</keyword>
<dbReference type="Proteomes" id="UP000305131">
    <property type="component" value="Unassembled WGS sequence"/>
</dbReference>
<name>A0A6C1KHC0_XANAU</name>
<reference evidence="8 9" key="1">
    <citation type="submission" date="2019-05" db="EMBL/GenBank/DDBJ databases">
        <authorList>
            <person name="Zhou X."/>
        </authorList>
    </citation>
    <scope>NUCLEOTIDE SEQUENCE [LARGE SCALE GENOMIC DNA]</scope>
    <source>
        <strain evidence="8 9">DSM 432</strain>
    </source>
</reference>
<keyword evidence="3 6" id="KW-0812">Transmembrane</keyword>
<comment type="caution">
    <text evidence="8">The sequence shown here is derived from an EMBL/GenBank/DDBJ whole genome shotgun (WGS) entry which is preliminary data.</text>
</comment>
<dbReference type="InterPro" id="IPR051791">
    <property type="entry name" value="Pra-immunoreactive"/>
</dbReference>
<sequence length="181" mass="20265">MSNTSDTSREQPPYGYPDGARPYAYDPVAQPEFFEGVLSRRLMAFFIDAAIVVGAVVLFYIFVLLMGLVTFGLSWIAFFFIWPTFVIVALAYNAITLGAPASATLGMRLMDIEVRTWYGAPCYSVLGAVHAVCFWVSVSIFTPFVLLVALFNDRRRLLHDFLVGTVVVNNAIRADALRYRR</sequence>
<evidence type="ECO:0000256" key="3">
    <source>
        <dbReference type="ARBA" id="ARBA00022692"/>
    </source>
</evidence>
<dbReference type="PANTHER" id="PTHR36115">
    <property type="entry name" value="PROLINE-RICH ANTIGEN HOMOLOG-RELATED"/>
    <property type="match status" value="1"/>
</dbReference>
<evidence type="ECO:0000256" key="2">
    <source>
        <dbReference type="ARBA" id="ARBA00022475"/>
    </source>
</evidence>
<proteinExistence type="predicted"/>
<dbReference type="GO" id="GO:0005886">
    <property type="term" value="C:plasma membrane"/>
    <property type="evidence" value="ECO:0007669"/>
    <property type="project" value="UniProtKB-SubCell"/>
</dbReference>
<evidence type="ECO:0000313" key="8">
    <source>
        <dbReference type="EMBL" id="TLX43678.1"/>
    </source>
</evidence>
<dbReference type="Pfam" id="PF06271">
    <property type="entry name" value="RDD"/>
    <property type="match status" value="1"/>
</dbReference>
<accession>A0A6C1KHC0</accession>
<dbReference type="GeneID" id="95773026"/>
<feature type="domain" description="RDD" evidence="7">
    <location>
        <begin position="38"/>
        <end position="163"/>
    </location>
</feature>
<evidence type="ECO:0000259" key="7">
    <source>
        <dbReference type="Pfam" id="PF06271"/>
    </source>
</evidence>
<dbReference type="PANTHER" id="PTHR36115:SF4">
    <property type="entry name" value="MEMBRANE PROTEIN"/>
    <property type="match status" value="1"/>
</dbReference>
<feature type="transmembrane region" description="Helical" evidence="6">
    <location>
        <begin position="76"/>
        <end position="103"/>
    </location>
</feature>
<keyword evidence="5 6" id="KW-0472">Membrane</keyword>
<organism evidence="8 9">
    <name type="scientific">Xanthobacter autotrophicus</name>
    <dbReference type="NCBI Taxonomy" id="280"/>
    <lineage>
        <taxon>Bacteria</taxon>
        <taxon>Pseudomonadati</taxon>
        <taxon>Pseudomonadota</taxon>
        <taxon>Alphaproteobacteria</taxon>
        <taxon>Hyphomicrobiales</taxon>
        <taxon>Xanthobacteraceae</taxon>
        <taxon>Xanthobacter</taxon>
    </lineage>
</organism>
<gene>
    <name evidence="8" type="ORF">FBQ73_06065</name>
</gene>
<evidence type="ECO:0000256" key="4">
    <source>
        <dbReference type="ARBA" id="ARBA00022989"/>
    </source>
</evidence>
<keyword evidence="4 6" id="KW-1133">Transmembrane helix</keyword>
<feature type="transmembrane region" description="Helical" evidence="6">
    <location>
        <begin position="123"/>
        <end position="151"/>
    </location>
</feature>
<feature type="transmembrane region" description="Helical" evidence="6">
    <location>
        <begin position="42"/>
        <end position="69"/>
    </location>
</feature>
<comment type="subcellular location">
    <subcellularLocation>
        <location evidence="1">Cell membrane</location>
        <topology evidence="1">Multi-pass membrane protein</topology>
    </subcellularLocation>
</comment>
<evidence type="ECO:0000256" key="5">
    <source>
        <dbReference type="ARBA" id="ARBA00023136"/>
    </source>
</evidence>
<dbReference type="AlphaFoldDB" id="A0A6C1KHC0"/>
<evidence type="ECO:0000256" key="6">
    <source>
        <dbReference type="SAM" id="Phobius"/>
    </source>
</evidence>
<dbReference type="RefSeq" id="WP_138398590.1">
    <property type="nucleotide sequence ID" value="NZ_JBAFVI010000001.1"/>
</dbReference>
<dbReference type="EMBL" id="VAUP01000015">
    <property type="protein sequence ID" value="TLX43678.1"/>
    <property type="molecule type" value="Genomic_DNA"/>
</dbReference>
<dbReference type="OrthoDB" id="7270324at2"/>
<protein>
    <submittedName>
        <fullName evidence="8">RDD family protein</fullName>
    </submittedName>
</protein>
<evidence type="ECO:0000313" key="9">
    <source>
        <dbReference type="Proteomes" id="UP000305131"/>
    </source>
</evidence>